<proteinExistence type="predicted"/>
<feature type="non-terminal residue" evidence="2">
    <location>
        <position position="131"/>
    </location>
</feature>
<name>A0A6J4R8C7_9ACTN</name>
<dbReference type="EMBL" id="CADCVJ010000032">
    <property type="protein sequence ID" value="CAA9464342.1"/>
    <property type="molecule type" value="Genomic_DNA"/>
</dbReference>
<reference evidence="2" key="1">
    <citation type="submission" date="2020-02" db="EMBL/GenBank/DDBJ databases">
        <authorList>
            <person name="Meier V. D."/>
        </authorList>
    </citation>
    <scope>NUCLEOTIDE SEQUENCE</scope>
    <source>
        <strain evidence="2">AVDCRST_MAG38</strain>
    </source>
</reference>
<organism evidence="2">
    <name type="scientific">uncultured Solirubrobacteraceae bacterium</name>
    <dbReference type="NCBI Taxonomy" id="1162706"/>
    <lineage>
        <taxon>Bacteria</taxon>
        <taxon>Bacillati</taxon>
        <taxon>Actinomycetota</taxon>
        <taxon>Thermoleophilia</taxon>
        <taxon>Solirubrobacterales</taxon>
        <taxon>Solirubrobacteraceae</taxon>
        <taxon>environmental samples</taxon>
    </lineage>
</organism>
<feature type="non-terminal residue" evidence="2">
    <location>
        <position position="1"/>
    </location>
</feature>
<accession>A0A6J4R8C7</accession>
<feature type="compositionally biased region" description="Basic residues" evidence="1">
    <location>
        <begin position="51"/>
        <end position="62"/>
    </location>
</feature>
<feature type="region of interest" description="Disordered" evidence="1">
    <location>
        <begin position="1"/>
        <end position="131"/>
    </location>
</feature>
<dbReference type="AlphaFoldDB" id="A0A6J4R8C7"/>
<feature type="compositionally biased region" description="Basic and acidic residues" evidence="1">
    <location>
        <begin position="93"/>
        <end position="106"/>
    </location>
</feature>
<protein>
    <submittedName>
        <fullName evidence="2">Uncharacterized protein</fullName>
    </submittedName>
</protein>
<gene>
    <name evidence="2" type="ORF">AVDCRST_MAG38-555</name>
</gene>
<feature type="compositionally biased region" description="Gly residues" evidence="1">
    <location>
        <begin position="113"/>
        <end position="123"/>
    </location>
</feature>
<evidence type="ECO:0000313" key="2">
    <source>
        <dbReference type="EMBL" id="CAA9464342.1"/>
    </source>
</evidence>
<feature type="compositionally biased region" description="Basic residues" evidence="1">
    <location>
        <begin position="16"/>
        <end position="39"/>
    </location>
</feature>
<evidence type="ECO:0000256" key="1">
    <source>
        <dbReference type="SAM" id="MobiDB-lite"/>
    </source>
</evidence>
<sequence length="131" mass="14219">DDEALGGSHQRDPAQRRTHAARRRAPRRGVPPAKRRGPRRAAVVPAPPRPAGRRPRRRRHARLPPAWADLRPGQWRGPAGRGRRGHLSGVAGRRRDDHARTADRGDAAVSGRPGRGAGAGRAGGSLRRARL</sequence>